<feature type="compositionally biased region" description="Acidic residues" evidence="1">
    <location>
        <begin position="13"/>
        <end position="25"/>
    </location>
</feature>
<comment type="caution">
    <text evidence="2">The sequence shown here is derived from an EMBL/GenBank/DDBJ whole genome shotgun (WGS) entry which is preliminary data.</text>
</comment>
<gene>
    <name evidence="2" type="ORF">ACFFGH_27895</name>
</gene>
<feature type="region of interest" description="Disordered" evidence="1">
    <location>
        <begin position="1"/>
        <end position="82"/>
    </location>
</feature>
<keyword evidence="3" id="KW-1185">Reference proteome</keyword>
<organism evidence="2 3">
    <name type="scientific">Lysobacter korlensis</name>
    <dbReference type="NCBI Taxonomy" id="553636"/>
    <lineage>
        <taxon>Bacteria</taxon>
        <taxon>Pseudomonadati</taxon>
        <taxon>Pseudomonadota</taxon>
        <taxon>Gammaproteobacteria</taxon>
        <taxon>Lysobacterales</taxon>
        <taxon>Lysobacteraceae</taxon>
        <taxon>Lysobacter</taxon>
    </lineage>
</organism>
<reference evidence="2 3" key="1">
    <citation type="submission" date="2024-09" db="EMBL/GenBank/DDBJ databases">
        <authorList>
            <person name="Sun Q."/>
            <person name="Mori K."/>
        </authorList>
    </citation>
    <scope>NUCLEOTIDE SEQUENCE [LARGE SCALE GENOMIC DNA]</scope>
    <source>
        <strain evidence="2 3">KCTC 23076</strain>
    </source>
</reference>
<sequence>MTDAQDRVPNAGEDVDDATEPDPEYDQLGSDGNPFERIGAPKEPVSADTDDESFTADDDADFGMGIPSANDPQRLPDGSGPT</sequence>
<dbReference type="Proteomes" id="UP001589896">
    <property type="component" value="Unassembled WGS sequence"/>
</dbReference>
<feature type="compositionally biased region" description="Acidic residues" evidence="1">
    <location>
        <begin position="48"/>
        <end position="61"/>
    </location>
</feature>
<evidence type="ECO:0008006" key="4">
    <source>
        <dbReference type="Google" id="ProtNLM"/>
    </source>
</evidence>
<evidence type="ECO:0000313" key="2">
    <source>
        <dbReference type="EMBL" id="MFC0681671.1"/>
    </source>
</evidence>
<proteinExistence type="predicted"/>
<evidence type="ECO:0000256" key="1">
    <source>
        <dbReference type="SAM" id="MobiDB-lite"/>
    </source>
</evidence>
<name>A0ABV6RXG3_9GAMM</name>
<dbReference type="RefSeq" id="WP_386674719.1">
    <property type="nucleotide sequence ID" value="NZ_JBHLTG010000009.1"/>
</dbReference>
<evidence type="ECO:0000313" key="3">
    <source>
        <dbReference type="Proteomes" id="UP001589896"/>
    </source>
</evidence>
<dbReference type="EMBL" id="JBHLTG010000009">
    <property type="protein sequence ID" value="MFC0681671.1"/>
    <property type="molecule type" value="Genomic_DNA"/>
</dbReference>
<accession>A0ABV6RXG3</accession>
<protein>
    <recommendedName>
        <fullName evidence="4">Serine kinase/phosphatase</fullName>
    </recommendedName>
</protein>